<dbReference type="PATRIC" id="fig|1470200.3.peg.1149"/>
<dbReference type="Proteomes" id="UP000036027">
    <property type="component" value="Unassembled WGS sequence"/>
</dbReference>
<dbReference type="AlphaFoldDB" id="A0A0J0YUA6"/>
<reference evidence="1 2" key="1">
    <citation type="submission" date="2014-11" db="EMBL/GenBank/DDBJ databases">
        <title>Genome of a novel goose pathogen.</title>
        <authorList>
            <person name="Hansen C.M."/>
            <person name="Hueffer K."/>
            <person name="Choi S.C."/>
        </authorList>
    </citation>
    <scope>NUCLEOTIDE SEQUENCE [LARGE SCALE GENOMIC DNA]</scope>
    <source>
        <strain evidence="1 2">KH1503</strain>
    </source>
</reference>
<protein>
    <submittedName>
        <fullName evidence="1">Uncharacterized protein</fullName>
    </submittedName>
</protein>
<proteinExistence type="predicted"/>
<keyword evidence="2" id="KW-1185">Reference proteome</keyword>
<dbReference type="STRING" id="1470200.PL75_01735"/>
<comment type="caution">
    <text evidence="1">The sequence shown here is derived from an EMBL/GenBank/DDBJ whole genome shotgun (WGS) entry which is preliminary data.</text>
</comment>
<accession>A0A0J0YUA6</accession>
<dbReference type="EMBL" id="JTDO01000002">
    <property type="protein sequence ID" value="KLT73691.1"/>
    <property type="molecule type" value="Genomic_DNA"/>
</dbReference>
<dbReference type="OrthoDB" id="8607161at2"/>
<evidence type="ECO:0000313" key="2">
    <source>
        <dbReference type="Proteomes" id="UP000036027"/>
    </source>
</evidence>
<sequence>MGLSNKEKIALLELEAQLVRLRIAAEYLKKQKLAREQQRVDAGFNQALGITKTAFGLTKGLPSSRLLWNGLMLPVRWRYRILAGAALVLWQLFRDRVK</sequence>
<evidence type="ECO:0000313" key="1">
    <source>
        <dbReference type="EMBL" id="KLT73691.1"/>
    </source>
</evidence>
<organism evidence="1 2">
    <name type="scientific">Neisseria arctica</name>
    <dbReference type="NCBI Taxonomy" id="1470200"/>
    <lineage>
        <taxon>Bacteria</taxon>
        <taxon>Pseudomonadati</taxon>
        <taxon>Pseudomonadota</taxon>
        <taxon>Betaproteobacteria</taxon>
        <taxon>Neisseriales</taxon>
        <taxon>Neisseriaceae</taxon>
        <taxon>Neisseria</taxon>
    </lineage>
</organism>
<gene>
    <name evidence="1" type="ORF">PL75_01735</name>
</gene>
<dbReference type="RefSeq" id="WP_047760191.1">
    <property type="nucleotide sequence ID" value="NZ_CP091510.1"/>
</dbReference>
<name>A0A0J0YUA6_9NEIS</name>